<dbReference type="Proteomes" id="UP000807469">
    <property type="component" value="Unassembled WGS sequence"/>
</dbReference>
<evidence type="ECO:0000313" key="3">
    <source>
        <dbReference type="Proteomes" id="UP000807469"/>
    </source>
</evidence>
<name>A0A9P5YYN5_9AGAR</name>
<dbReference type="AlphaFoldDB" id="A0A9P5YYN5"/>
<evidence type="ECO:0000313" key="2">
    <source>
        <dbReference type="EMBL" id="KAF9476954.1"/>
    </source>
</evidence>
<keyword evidence="3" id="KW-1185">Reference proteome</keyword>
<protein>
    <recommendedName>
        <fullName evidence="1">DUF6699 domain-containing protein</fullName>
    </recommendedName>
</protein>
<comment type="caution">
    <text evidence="2">The sequence shown here is derived from an EMBL/GenBank/DDBJ whole genome shotgun (WGS) entry which is preliminary data.</text>
</comment>
<evidence type="ECO:0000259" key="1">
    <source>
        <dbReference type="Pfam" id="PF20415"/>
    </source>
</evidence>
<reference evidence="2" key="1">
    <citation type="submission" date="2020-11" db="EMBL/GenBank/DDBJ databases">
        <authorList>
            <consortium name="DOE Joint Genome Institute"/>
            <person name="Ahrendt S."/>
            <person name="Riley R."/>
            <person name="Andreopoulos W."/>
            <person name="Labutti K."/>
            <person name="Pangilinan J."/>
            <person name="Ruiz-Duenas F.J."/>
            <person name="Barrasa J.M."/>
            <person name="Sanchez-Garcia M."/>
            <person name="Camarero S."/>
            <person name="Miyauchi S."/>
            <person name="Serrano A."/>
            <person name="Linde D."/>
            <person name="Babiker R."/>
            <person name="Drula E."/>
            <person name="Ayuso-Fernandez I."/>
            <person name="Pacheco R."/>
            <person name="Padilla G."/>
            <person name="Ferreira P."/>
            <person name="Barriuso J."/>
            <person name="Kellner H."/>
            <person name="Castanera R."/>
            <person name="Alfaro M."/>
            <person name="Ramirez L."/>
            <person name="Pisabarro A.G."/>
            <person name="Kuo A."/>
            <person name="Tritt A."/>
            <person name="Lipzen A."/>
            <person name="He G."/>
            <person name="Yan M."/>
            <person name="Ng V."/>
            <person name="Cullen D."/>
            <person name="Martin F."/>
            <person name="Rosso M.-N."/>
            <person name="Henrissat B."/>
            <person name="Hibbett D."/>
            <person name="Martinez A.T."/>
            <person name="Grigoriev I.V."/>
        </authorList>
    </citation>
    <scope>NUCLEOTIDE SEQUENCE</scope>
    <source>
        <strain evidence="2">CIRM-BRFM 674</strain>
    </source>
</reference>
<organism evidence="2 3">
    <name type="scientific">Pholiota conissans</name>
    <dbReference type="NCBI Taxonomy" id="109636"/>
    <lineage>
        <taxon>Eukaryota</taxon>
        <taxon>Fungi</taxon>
        <taxon>Dikarya</taxon>
        <taxon>Basidiomycota</taxon>
        <taxon>Agaricomycotina</taxon>
        <taxon>Agaricomycetes</taxon>
        <taxon>Agaricomycetidae</taxon>
        <taxon>Agaricales</taxon>
        <taxon>Agaricineae</taxon>
        <taxon>Strophariaceae</taxon>
        <taxon>Pholiota</taxon>
    </lineage>
</organism>
<proteinExistence type="predicted"/>
<dbReference type="Pfam" id="PF20415">
    <property type="entry name" value="DUF6699"/>
    <property type="match status" value="1"/>
</dbReference>
<dbReference type="InterPro" id="IPR046522">
    <property type="entry name" value="DUF6699"/>
</dbReference>
<gene>
    <name evidence="2" type="ORF">BDN70DRAFT_811415</name>
</gene>
<feature type="domain" description="DUF6699" evidence="1">
    <location>
        <begin position="29"/>
        <end position="159"/>
    </location>
</feature>
<dbReference type="OrthoDB" id="3144234at2759"/>
<dbReference type="EMBL" id="MU155276">
    <property type="protein sequence ID" value="KAF9476954.1"/>
    <property type="molecule type" value="Genomic_DNA"/>
</dbReference>
<sequence length="179" mass="20126">MSTLVLNPILAFTQGGGSPTQATDHPCPIHWDLRKSSVEARLNGDPNSPLTFGHLGRPATDPKLDSLDITCGMLEKWPIKVRRPEGIDVIDVLENIRKTLLCRVSRTEFERFSKGQQEKITAVFVERCNKAQDPDKARENGVLRLDCLLQHTIFAGLSVSLDKEKTCILTLRRRQQPQN</sequence>
<accession>A0A9P5YYN5</accession>